<reference evidence="11 12" key="1">
    <citation type="journal article" date="2023" name="Antonie Van Leeuwenhoek">
        <title>Mesoterricola silvestris gen. nov., sp. nov., Mesoterricola sediminis sp. nov., Geothrix oryzae sp. nov., Geothrix edaphica sp. nov., Geothrix rubra sp. nov., and Geothrix limicola sp. nov., six novel members of Acidobacteriota isolated from soils.</title>
        <authorList>
            <person name="Itoh H."/>
            <person name="Sugisawa Y."/>
            <person name="Mise K."/>
            <person name="Xu Z."/>
            <person name="Kuniyasu M."/>
            <person name="Ushijima N."/>
            <person name="Kawano K."/>
            <person name="Kobayashi E."/>
            <person name="Shiratori Y."/>
            <person name="Masuda Y."/>
            <person name="Senoo K."/>
        </authorList>
    </citation>
    <scope>NUCLEOTIDE SEQUENCE [LARGE SCALE GENOMIC DNA]</scope>
    <source>
        <strain evidence="11 12">Red803</strain>
    </source>
</reference>
<dbReference type="EMBL" id="BSDD01000004">
    <property type="protein sequence ID" value="GLH70780.1"/>
    <property type="molecule type" value="Genomic_DNA"/>
</dbReference>
<proteinExistence type="inferred from homology"/>
<dbReference type="PANTHER" id="PTHR23342">
    <property type="entry name" value="N-ACETYLGLUTAMATE SYNTHASE"/>
    <property type="match status" value="1"/>
</dbReference>
<dbReference type="Proteomes" id="UP001165089">
    <property type="component" value="Unassembled WGS sequence"/>
</dbReference>
<comment type="pathway">
    <text evidence="1 9">Amino-acid biosynthesis; L-arginine biosynthesis; N(2)-acetyl-L-ornithine from L-glutamate: step 2/4.</text>
</comment>
<feature type="binding site" evidence="9">
    <location>
        <position position="192"/>
    </location>
    <ligand>
        <name>substrate</name>
    </ligand>
</feature>
<keyword evidence="6 9" id="KW-0418">Kinase</keyword>
<dbReference type="InterPro" id="IPR001057">
    <property type="entry name" value="Glu/AcGlu_kinase"/>
</dbReference>
<comment type="catalytic activity">
    <reaction evidence="8 9">
        <text>N-acetyl-L-glutamate + ATP = N-acetyl-L-glutamyl 5-phosphate + ADP</text>
        <dbReference type="Rhea" id="RHEA:14629"/>
        <dbReference type="ChEBI" id="CHEBI:30616"/>
        <dbReference type="ChEBI" id="CHEBI:44337"/>
        <dbReference type="ChEBI" id="CHEBI:57936"/>
        <dbReference type="ChEBI" id="CHEBI:456216"/>
        <dbReference type="EC" id="2.7.2.8"/>
    </reaction>
</comment>
<keyword evidence="5 9" id="KW-0547">Nucleotide-binding</keyword>
<keyword evidence="2 9" id="KW-0055">Arginine biosynthesis</keyword>
<keyword evidence="12" id="KW-1185">Reference proteome</keyword>
<dbReference type="PIRSF" id="PIRSF000728">
    <property type="entry name" value="NAGK"/>
    <property type="match status" value="1"/>
</dbReference>
<feature type="site" description="Transition state stabilizer" evidence="9">
    <location>
        <position position="255"/>
    </location>
</feature>
<evidence type="ECO:0000256" key="7">
    <source>
        <dbReference type="ARBA" id="ARBA00022840"/>
    </source>
</evidence>
<dbReference type="GO" id="GO:0016301">
    <property type="term" value="F:kinase activity"/>
    <property type="evidence" value="ECO:0007669"/>
    <property type="project" value="UniProtKB-KW"/>
</dbReference>
<dbReference type="PANTHER" id="PTHR23342:SF0">
    <property type="entry name" value="N-ACETYLGLUTAMATE SYNTHASE, MITOCHONDRIAL"/>
    <property type="match status" value="1"/>
</dbReference>
<dbReference type="InterPro" id="IPR036393">
    <property type="entry name" value="AceGlu_kinase-like_sf"/>
</dbReference>
<dbReference type="SUPFAM" id="SSF53633">
    <property type="entry name" value="Carbamate kinase-like"/>
    <property type="match status" value="1"/>
</dbReference>
<evidence type="ECO:0000256" key="5">
    <source>
        <dbReference type="ARBA" id="ARBA00022741"/>
    </source>
</evidence>
<sequence length="311" mass="31772">MPLSPNPYAALKEASQYVRLFRGKTFVVKVGGEVLAEPKLRKALCEQLALLWSFSIRVVVVHGGGAELDAVCEAMHIPVQKVAGRRVTSPEVLDAAKMVFAGQVHMDLLAELQAAGVPAVGLTGLDAGLVKATRRPPVSVVPDGATEPQLVDYGLVGDIEAVDPGVLSHLLEGGFLPVVAPLSGGEDGAIYNTNADTIAASLAVALKAEKLFFLLSVPGLLKDVSRPSSLIPHATLAELAGYEAKGVVSGGMRPKATAVKAALAGGVPSAHLVSGVAPDALLAEVFTNEGSGTMLVPGLPEAAPAPAGVQP</sequence>
<dbReference type="HAMAP" id="MF_00082">
    <property type="entry name" value="ArgB"/>
    <property type="match status" value="1"/>
</dbReference>
<dbReference type="Pfam" id="PF00696">
    <property type="entry name" value="AA_kinase"/>
    <property type="match status" value="1"/>
</dbReference>
<comment type="function">
    <text evidence="9">Catalyzes the ATP-dependent phosphorylation of N-acetyl-L-glutamate.</text>
</comment>
<gene>
    <name evidence="9" type="primary">argB</name>
    <name evidence="11" type="ORF">GETHPA_23130</name>
</gene>
<dbReference type="PRINTS" id="PR00474">
    <property type="entry name" value="GLU5KINASE"/>
</dbReference>
<accession>A0ABQ5Q7M2</accession>
<keyword evidence="4 9" id="KW-0808">Transferase</keyword>
<feature type="site" description="Transition state stabilizer" evidence="9">
    <location>
        <position position="29"/>
    </location>
</feature>
<keyword evidence="3 9" id="KW-0028">Amino-acid biosynthesis</keyword>
<dbReference type="InterPro" id="IPR037528">
    <property type="entry name" value="ArgB"/>
</dbReference>
<evidence type="ECO:0000256" key="3">
    <source>
        <dbReference type="ARBA" id="ARBA00022605"/>
    </source>
</evidence>
<feature type="domain" description="Aspartate/glutamate/uridylate kinase" evidence="10">
    <location>
        <begin position="24"/>
        <end position="273"/>
    </location>
</feature>
<evidence type="ECO:0000313" key="12">
    <source>
        <dbReference type="Proteomes" id="UP001165089"/>
    </source>
</evidence>
<evidence type="ECO:0000256" key="9">
    <source>
        <dbReference type="HAMAP-Rule" id="MF_00082"/>
    </source>
</evidence>
<dbReference type="Gene3D" id="3.40.1160.10">
    <property type="entry name" value="Acetylglutamate kinase-like"/>
    <property type="match status" value="1"/>
</dbReference>
<evidence type="ECO:0000256" key="1">
    <source>
        <dbReference type="ARBA" id="ARBA00004828"/>
    </source>
</evidence>
<comment type="caution">
    <text evidence="11">The sequence shown here is derived from an EMBL/GenBank/DDBJ whole genome shotgun (WGS) entry which is preliminary data.</text>
</comment>
<evidence type="ECO:0000256" key="2">
    <source>
        <dbReference type="ARBA" id="ARBA00022571"/>
    </source>
</evidence>
<evidence type="ECO:0000313" key="11">
    <source>
        <dbReference type="EMBL" id="GLH70780.1"/>
    </source>
</evidence>
<dbReference type="NCBIfam" id="TIGR00761">
    <property type="entry name" value="argB"/>
    <property type="match status" value="1"/>
</dbReference>
<comment type="similarity">
    <text evidence="9">Belongs to the acetylglutamate kinase family. ArgB subfamily.</text>
</comment>
<comment type="subcellular location">
    <subcellularLocation>
        <location evidence="9">Cytoplasm</location>
    </subcellularLocation>
</comment>
<evidence type="ECO:0000256" key="4">
    <source>
        <dbReference type="ARBA" id="ARBA00022679"/>
    </source>
</evidence>
<evidence type="ECO:0000259" key="10">
    <source>
        <dbReference type="Pfam" id="PF00696"/>
    </source>
</evidence>
<organism evidence="11 12">
    <name type="scientific">Geothrix rubra</name>
    <dbReference type="NCBI Taxonomy" id="2927977"/>
    <lineage>
        <taxon>Bacteria</taxon>
        <taxon>Pseudomonadati</taxon>
        <taxon>Acidobacteriota</taxon>
        <taxon>Holophagae</taxon>
        <taxon>Holophagales</taxon>
        <taxon>Holophagaceae</taxon>
        <taxon>Geothrix</taxon>
    </lineage>
</organism>
<evidence type="ECO:0000256" key="6">
    <source>
        <dbReference type="ARBA" id="ARBA00022777"/>
    </source>
</evidence>
<keyword evidence="7 9" id="KW-0067">ATP-binding</keyword>
<keyword evidence="9" id="KW-0963">Cytoplasm</keyword>
<feature type="binding site" evidence="9">
    <location>
        <position position="86"/>
    </location>
    <ligand>
        <name>substrate</name>
    </ligand>
</feature>
<dbReference type="EC" id="2.7.2.8" evidence="9"/>
<feature type="binding site" evidence="9">
    <location>
        <begin position="64"/>
        <end position="65"/>
    </location>
    <ligand>
        <name>substrate</name>
    </ligand>
</feature>
<protein>
    <recommendedName>
        <fullName evidence="9">Acetylglutamate kinase</fullName>
        <ecNumber evidence="9">2.7.2.8</ecNumber>
    </recommendedName>
    <alternativeName>
        <fullName evidence="9">N-acetyl-L-glutamate 5-phosphotransferase</fullName>
    </alternativeName>
    <alternativeName>
        <fullName evidence="9">NAG kinase</fullName>
        <shortName evidence="9">NAGK</shortName>
    </alternativeName>
</protein>
<dbReference type="CDD" id="cd04238">
    <property type="entry name" value="AAK_NAGK-like"/>
    <property type="match status" value="1"/>
</dbReference>
<dbReference type="InterPro" id="IPR004662">
    <property type="entry name" value="AcgluKinase_fam"/>
</dbReference>
<dbReference type="InterPro" id="IPR001048">
    <property type="entry name" value="Asp/Glu/Uridylate_kinase"/>
</dbReference>
<evidence type="ECO:0000256" key="8">
    <source>
        <dbReference type="ARBA" id="ARBA00048141"/>
    </source>
</evidence>
<dbReference type="RefSeq" id="WP_285726342.1">
    <property type="nucleotide sequence ID" value="NZ_BSDD01000004.1"/>
</dbReference>
<name>A0ABQ5Q7M2_9BACT</name>